<evidence type="ECO:0000313" key="2">
    <source>
        <dbReference type="EMBL" id="VDK42614.1"/>
    </source>
</evidence>
<dbReference type="EMBL" id="UYRR01030990">
    <property type="protein sequence ID" value="VDK42614.1"/>
    <property type="molecule type" value="Genomic_DNA"/>
</dbReference>
<gene>
    <name evidence="2" type="ORF">ASIM_LOCUS10252</name>
</gene>
<feature type="compositionally biased region" description="Polar residues" evidence="1">
    <location>
        <begin position="587"/>
        <end position="597"/>
    </location>
</feature>
<reference evidence="2 3" key="2">
    <citation type="submission" date="2018-11" db="EMBL/GenBank/DDBJ databases">
        <authorList>
            <consortium name="Pathogen Informatics"/>
        </authorList>
    </citation>
    <scope>NUCLEOTIDE SEQUENCE [LARGE SCALE GENOMIC DNA]</scope>
</reference>
<feature type="region of interest" description="Disordered" evidence="1">
    <location>
        <begin position="848"/>
        <end position="890"/>
    </location>
</feature>
<evidence type="ECO:0000256" key="1">
    <source>
        <dbReference type="SAM" id="MobiDB-lite"/>
    </source>
</evidence>
<feature type="compositionally biased region" description="Polar residues" evidence="1">
    <location>
        <begin position="1110"/>
        <end position="1121"/>
    </location>
</feature>
<keyword evidence="3" id="KW-1185">Reference proteome</keyword>
<feature type="compositionally biased region" description="Polar residues" evidence="1">
    <location>
        <begin position="1068"/>
        <end position="1081"/>
    </location>
</feature>
<feature type="compositionally biased region" description="Low complexity" evidence="1">
    <location>
        <begin position="855"/>
        <end position="865"/>
    </location>
</feature>
<proteinExistence type="predicted"/>
<feature type="compositionally biased region" description="Basic and acidic residues" evidence="1">
    <location>
        <begin position="577"/>
        <end position="586"/>
    </location>
</feature>
<evidence type="ECO:0000313" key="4">
    <source>
        <dbReference type="WBParaSite" id="ASIM_0001069401-mRNA-1"/>
    </source>
</evidence>
<feature type="region of interest" description="Disordered" evidence="1">
    <location>
        <begin position="1066"/>
        <end position="1121"/>
    </location>
</feature>
<accession>A0A0M3JRY1</accession>
<protein>
    <submittedName>
        <fullName evidence="4">Transposase</fullName>
    </submittedName>
</protein>
<organism evidence="4">
    <name type="scientific">Anisakis simplex</name>
    <name type="common">Herring worm</name>
    <dbReference type="NCBI Taxonomy" id="6269"/>
    <lineage>
        <taxon>Eukaryota</taxon>
        <taxon>Metazoa</taxon>
        <taxon>Ecdysozoa</taxon>
        <taxon>Nematoda</taxon>
        <taxon>Chromadorea</taxon>
        <taxon>Rhabditida</taxon>
        <taxon>Spirurina</taxon>
        <taxon>Ascaridomorpha</taxon>
        <taxon>Ascaridoidea</taxon>
        <taxon>Anisakidae</taxon>
        <taxon>Anisakis</taxon>
        <taxon>Anisakis simplex complex</taxon>
    </lineage>
</organism>
<feature type="region of interest" description="Disordered" evidence="1">
    <location>
        <begin position="577"/>
        <end position="635"/>
    </location>
</feature>
<dbReference type="WBParaSite" id="ASIM_0001069401-mRNA-1">
    <property type="protein sequence ID" value="ASIM_0001069401-mRNA-1"/>
    <property type="gene ID" value="ASIM_0001069401"/>
</dbReference>
<dbReference type="AlphaFoldDB" id="A0A0M3JRY1"/>
<dbReference type="OrthoDB" id="5838789at2759"/>
<evidence type="ECO:0000313" key="3">
    <source>
        <dbReference type="Proteomes" id="UP000267096"/>
    </source>
</evidence>
<reference evidence="4" key="1">
    <citation type="submission" date="2016-04" db="UniProtKB">
        <authorList>
            <consortium name="WormBaseParasite"/>
        </authorList>
    </citation>
    <scope>IDENTIFICATION</scope>
</reference>
<feature type="region of interest" description="Disordered" evidence="1">
    <location>
        <begin position="677"/>
        <end position="714"/>
    </location>
</feature>
<name>A0A0M3JRY1_ANISI</name>
<dbReference type="Proteomes" id="UP000267096">
    <property type="component" value="Unassembled WGS sequence"/>
</dbReference>
<sequence length="1210" mass="136186">MDTDGGEMEVAPVYEDLSQQHVTTDEVCIVEQNEDAEHAWFVAGTAETQPQQSNQHSPDEATSAHNPSWAEWEMVQDDPKTHQDFMDAVTEERYPEYEAPQAFIEPDEHLVADDDNDKYHSNVSVQDEDENSSRSSFELSEMRRKISVKTECDYEKDGNSICPPLPSASTENWIDPPNIAEYFPKTAHYKALAGIRFSIQYLQPSRWEREKENYERKLNYWNEVLNCGKVVDAKDRGRIRHLVRQLKWLWSNSWTGTSDSVIPPEMLWRARKEEMRRFEQFISRKASIVESMTGDDGASINELGASLVESPEAVDNVLSCDGDRHLAVQDESDKQANDIATAFGNKSRMLLLVVMVARQWSEMLPKIIEGPSATKLVDAIEKYCTELNKFCEAQSHPGIPLDCQRCETLFTRGQKLKERILECGLGHLCKHWDLSSHILESHKTLIQSIITCSTPFANFSATDLSNEPMPSSDEDVKPMPASMESAVSSSQGDQFSLEDIIAVESGWLNSYTLLPECKSDRVLPVIDELKQHCKDYRALLKKLLPKAVANAHRSACKTGKIDECVLKLENLFNEMRSEDNDLKRPQTNETVEYGTNQTSSRREKSSHSKSTKSCRTSRSAPPKRSKKSASIIKTEIVSPVKTEHVAMRNERPKRHIQLPARYRLDDELLENEWLARSRKETSHSSQINRSGKSIEIKSEPKSPSPGIQKTPKKDAMEKIILIPDDESSSDKTDEVVRKDNDDDYITLLNNEIKDVKCIRENVYSGKGTTRKVSSYVFQLNDGTQRKVSERAYRRWLASNKKSSPSVVHVTSDTESNLSNAIIVTEKPTKKAKKTSSLIISNAVDSADIRPEESAETSAAQSSSVSLQHKRHSLATKVSQSRSKIRKSQTKAVKEISDEMLSRDKKLEIDKSAVIVEKTGVGLGNSNAERMDIQETRQQISLSTLNTSKQHSAADQLQQSTTLSNCMNVKLKSQNDYLMLMSESGFVESMRHTWMEIPLNGRYNDHVTHIKTLIIALEKCLNDSCATWTDYFDQKQILQSTIDSLLSAFNAEREKAQSNVDAVCDRTAAVSSTPEQPSTTVLSKKDDSPNAAKPHTNDDCLSVDQSHENASENVPTQPVNNDAVSEHGQFLEASQVTSVAKRVVFEEQDSLKRDSISKSVNSFNRWNNGIGECESDQALMRSYSALLLDGMKLLQSKTKNSSSIASRRRSI</sequence>